<dbReference type="Gene3D" id="3.40.190.10">
    <property type="entry name" value="Periplasmic binding protein-like II"/>
    <property type="match status" value="1"/>
</dbReference>
<accession>A0A927DC45</accession>
<dbReference type="EMBL" id="JACXTH010000001">
    <property type="protein sequence ID" value="MBD3704315.1"/>
    <property type="molecule type" value="Genomic_DNA"/>
</dbReference>
<reference evidence="1" key="1">
    <citation type="submission" date="2020-07" db="EMBL/GenBank/DDBJ databases">
        <title>Clinical and genomic characterization of carbapenemase-producing Enterobacterales causing secondary infections during the COVID-19 crisis at a New York City hospital.</title>
        <authorList>
            <person name="Gomez-Simmonds A."/>
            <person name="Annavajhala M.K."/>
            <person name="Uhlemann A.-C."/>
        </authorList>
    </citation>
    <scope>NUCLEOTIDE SEQUENCE</scope>
    <source>
        <strain evidence="1">NK1596</strain>
    </source>
</reference>
<comment type="caution">
    <text evidence="1">The sequence shown here is derived from an EMBL/GenBank/DDBJ whole genome shotgun (WGS) entry which is preliminary data.</text>
</comment>
<evidence type="ECO:0000313" key="1">
    <source>
        <dbReference type="EMBL" id="MBD3704315.1"/>
    </source>
</evidence>
<organism evidence="1 2">
    <name type="scientific">Klebsiella pneumoniae</name>
    <dbReference type="NCBI Taxonomy" id="573"/>
    <lineage>
        <taxon>Bacteria</taxon>
        <taxon>Pseudomonadati</taxon>
        <taxon>Pseudomonadota</taxon>
        <taxon>Gammaproteobacteria</taxon>
        <taxon>Enterobacterales</taxon>
        <taxon>Enterobacteriaceae</taxon>
        <taxon>Klebsiella/Raoultella group</taxon>
        <taxon>Klebsiella</taxon>
        <taxon>Klebsiella pneumoniae complex</taxon>
    </lineage>
</organism>
<name>A0A927DC45_KLEPN</name>
<sequence>MAGGAADADRRDWLPERTPIVYDGDEKSYQGINADYLALMAHSLGLKVIIRQYDTEQQALTAPGRPPVDTLLTQVAHRDALAPGLGSIRAAA</sequence>
<protein>
    <submittedName>
        <fullName evidence="1">Uncharacterized protein</fullName>
    </submittedName>
</protein>
<proteinExistence type="predicted"/>
<gene>
    <name evidence="1" type="ORF">IE990_11210</name>
</gene>
<dbReference type="Proteomes" id="UP000652007">
    <property type="component" value="Unassembled WGS sequence"/>
</dbReference>
<dbReference type="AlphaFoldDB" id="A0A927DC45"/>
<evidence type="ECO:0000313" key="2">
    <source>
        <dbReference type="Proteomes" id="UP000652007"/>
    </source>
</evidence>